<reference evidence="1" key="1">
    <citation type="submission" date="2022-03" db="EMBL/GenBank/DDBJ databases">
        <authorList>
            <person name="Sayadi A."/>
        </authorList>
    </citation>
    <scope>NUCLEOTIDE SEQUENCE</scope>
</reference>
<gene>
    <name evidence="1" type="ORF">ACAOBT_LOCUS7857</name>
</gene>
<proteinExistence type="predicted"/>
<organism evidence="1 2">
    <name type="scientific">Acanthoscelides obtectus</name>
    <name type="common">Bean weevil</name>
    <name type="synonym">Bruchus obtectus</name>
    <dbReference type="NCBI Taxonomy" id="200917"/>
    <lineage>
        <taxon>Eukaryota</taxon>
        <taxon>Metazoa</taxon>
        <taxon>Ecdysozoa</taxon>
        <taxon>Arthropoda</taxon>
        <taxon>Hexapoda</taxon>
        <taxon>Insecta</taxon>
        <taxon>Pterygota</taxon>
        <taxon>Neoptera</taxon>
        <taxon>Endopterygota</taxon>
        <taxon>Coleoptera</taxon>
        <taxon>Polyphaga</taxon>
        <taxon>Cucujiformia</taxon>
        <taxon>Chrysomeloidea</taxon>
        <taxon>Chrysomelidae</taxon>
        <taxon>Bruchinae</taxon>
        <taxon>Bruchini</taxon>
        <taxon>Acanthoscelides</taxon>
    </lineage>
</organism>
<evidence type="ECO:0000313" key="2">
    <source>
        <dbReference type="Proteomes" id="UP001152888"/>
    </source>
</evidence>
<comment type="caution">
    <text evidence="1">The sequence shown here is derived from an EMBL/GenBank/DDBJ whole genome shotgun (WGS) entry which is preliminary data.</text>
</comment>
<evidence type="ECO:0000313" key="1">
    <source>
        <dbReference type="EMBL" id="CAH1968457.1"/>
    </source>
</evidence>
<keyword evidence="2" id="KW-1185">Reference proteome</keyword>
<protein>
    <submittedName>
        <fullName evidence="1">Uncharacterized protein</fullName>
    </submittedName>
</protein>
<dbReference type="Proteomes" id="UP001152888">
    <property type="component" value="Unassembled WGS sequence"/>
</dbReference>
<name>A0A9P0K954_ACAOB</name>
<accession>A0A9P0K954</accession>
<dbReference type="AlphaFoldDB" id="A0A9P0K954"/>
<dbReference type="EMBL" id="CAKOFQ010006753">
    <property type="protein sequence ID" value="CAH1968457.1"/>
    <property type="molecule type" value="Genomic_DNA"/>
</dbReference>
<sequence length="80" mass="8968">MIGELCGIPPNHSYFVGIITVENQKISEDRNNVTTSSQADRPPSLSFALRETIHTHIKIVNSILWTSGNVLNLYLYGIRL</sequence>